<dbReference type="Gene3D" id="1.20.58.480">
    <property type="match status" value="1"/>
</dbReference>
<dbReference type="InterPro" id="IPR037217">
    <property type="entry name" value="Trp/Indoleamine_2_3_dOase-like"/>
</dbReference>
<dbReference type="Proteomes" id="UP001301769">
    <property type="component" value="Unassembled WGS sequence"/>
</dbReference>
<gene>
    <name evidence="4" type="ORF">QBC37DRAFT_313369</name>
</gene>
<reference evidence="4" key="2">
    <citation type="submission" date="2023-05" db="EMBL/GenBank/DDBJ databases">
        <authorList>
            <consortium name="Lawrence Berkeley National Laboratory"/>
            <person name="Steindorff A."/>
            <person name="Hensen N."/>
            <person name="Bonometti L."/>
            <person name="Westerberg I."/>
            <person name="Brannstrom I.O."/>
            <person name="Guillou S."/>
            <person name="Cros-Aarteil S."/>
            <person name="Calhoun S."/>
            <person name="Haridas S."/>
            <person name="Kuo A."/>
            <person name="Mondo S."/>
            <person name="Pangilinan J."/>
            <person name="Riley R."/>
            <person name="Labutti K."/>
            <person name="Andreopoulos B."/>
            <person name="Lipzen A."/>
            <person name="Chen C."/>
            <person name="Yanf M."/>
            <person name="Daum C."/>
            <person name="Ng V."/>
            <person name="Clum A."/>
            <person name="Ohm R."/>
            <person name="Martin F."/>
            <person name="Silar P."/>
            <person name="Natvig D."/>
            <person name="Lalanne C."/>
            <person name="Gautier V."/>
            <person name="Ament-Velasquez S.L."/>
            <person name="Kruys A."/>
            <person name="Hutchinson M.I."/>
            <person name="Powell A.J."/>
            <person name="Barry K."/>
            <person name="Miller A.N."/>
            <person name="Grigoriev I.V."/>
            <person name="Debuchy R."/>
            <person name="Gladieux P."/>
            <person name="Thoren M.H."/>
            <person name="Johannesson H."/>
        </authorList>
    </citation>
    <scope>NUCLEOTIDE SEQUENCE</scope>
    <source>
        <strain evidence="4">PSN293</strain>
    </source>
</reference>
<dbReference type="SUPFAM" id="SSF140959">
    <property type="entry name" value="Indolic compounds 2,3-dioxygenase-like"/>
    <property type="match status" value="1"/>
</dbReference>
<evidence type="ECO:0000256" key="3">
    <source>
        <dbReference type="ARBA" id="ARBA00023004"/>
    </source>
</evidence>
<dbReference type="PANTHER" id="PTHR28657:SF11">
    <property type="entry name" value="INDOLEAMINE 2,3-DIOXYGENASE"/>
    <property type="match status" value="1"/>
</dbReference>
<evidence type="ECO:0000313" key="4">
    <source>
        <dbReference type="EMBL" id="KAK4214925.1"/>
    </source>
</evidence>
<dbReference type="GO" id="GO:0046872">
    <property type="term" value="F:metal ion binding"/>
    <property type="evidence" value="ECO:0007669"/>
    <property type="project" value="UniProtKB-KW"/>
</dbReference>
<dbReference type="GO" id="GO:0034354">
    <property type="term" value="P:'de novo' NAD+ biosynthetic process from L-tryptophan"/>
    <property type="evidence" value="ECO:0007669"/>
    <property type="project" value="TreeGrafter"/>
</dbReference>
<evidence type="ECO:0000313" key="5">
    <source>
        <dbReference type="Proteomes" id="UP001301769"/>
    </source>
</evidence>
<dbReference type="PANTHER" id="PTHR28657">
    <property type="entry name" value="INDOLEAMINE 2,3-DIOXYGENASE"/>
    <property type="match status" value="1"/>
</dbReference>
<dbReference type="GO" id="GO:0019441">
    <property type="term" value="P:L-tryptophan catabolic process to kynurenine"/>
    <property type="evidence" value="ECO:0007669"/>
    <property type="project" value="InterPro"/>
</dbReference>
<keyword evidence="5" id="KW-1185">Reference proteome</keyword>
<accession>A0AAN6YBP1</accession>
<evidence type="ECO:0000256" key="1">
    <source>
        <dbReference type="ARBA" id="ARBA00007119"/>
    </source>
</evidence>
<name>A0AAN6YBP1_9PEZI</name>
<keyword evidence="3" id="KW-0408">Iron</keyword>
<evidence type="ECO:0000256" key="2">
    <source>
        <dbReference type="ARBA" id="ARBA00022723"/>
    </source>
</evidence>
<dbReference type="InterPro" id="IPR000898">
    <property type="entry name" value="Indolamine_dOase"/>
</dbReference>
<organism evidence="4 5">
    <name type="scientific">Rhypophila decipiens</name>
    <dbReference type="NCBI Taxonomy" id="261697"/>
    <lineage>
        <taxon>Eukaryota</taxon>
        <taxon>Fungi</taxon>
        <taxon>Dikarya</taxon>
        <taxon>Ascomycota</taxon>
        <taxon>Pezizomycotina</taxon>
        <taxon>Sordariomycetes</taxon>
        <taxon>Sordariomycetidae</taxon>
        <taxon>Sordariales</taxon>
        <taxon>Naviculisporaceae</taxon>
        <taxon>Rhypophila</taxon>
    </lineage>
</organism>
<evidence type="ECO:0008006" key="6">
    <source>
        <dbReference type="Google" id="ProtNLM"/>
    </source>
</evidence>
<keyword evidence="2" id="KW-0479">Metal-binding</keyword>
<proteinExistence type="inferred from homology"/>
<reference evidence="4" key="1">
    <citation type="journal article" date="2023" name="Mol. Phylogenet. Evol.">
        <title>Genome-scale phylogeny and comparative genomics of the fungal order Sordariales.</title>
        <authorList>
            <person name="Hensen N."/>
            <person name="Bonometti L."/>
            <person name="Westerberg I."/>
            <person name="Brannstrom I.O."/>
            <person name="Guillou S."/>
            <person name="Cros-Aarteil S."/>
            <person name="Calhoun S."/>
            <person name="Haridas S."/>
            <person name="Kuo A."/>
            <person name="Mondo S."/>
            <person name="Pangilinan J."/>
            <person name="Riley R."/>
            <person name="LaButti K."/>
            <person name="Andreopoulos B."/>
            <person name="Lipzen A."/>
            <person name="Chen C."/>
            <person name="Yan M."/>
            <person name="Daum C."/>
            <person name="Ng V."/>
            <person name="Clum A."/>
            <person name="Steindorff A."/>
            <person name="Ohm R.A."/>
            <person name="Martin F."/>
            <person name="Silar P."/>
            <person name="Natvig D.O."/>
            <person name="Lalanne C."/>
            <person name="Gautier V."/>
            <person name="Ament-Velasquez S.L."/>
            <person name="Kruys A."/>
            <person name="Hutchinson M.I."/>
            <person name="Powell A.J."/>
            <person name="Barry K."/>
            <person name="Miller A.N."/>
            <person name="Grigoriev I.V."/>
            <person name="Debuchy R."/>
            <person name="Gladieux P."/>
            <person name="Hiltunen Thoren M."/>
            <person name="Johannesson H."/>
        </authorList>
    </citation>
    <scope>NUCLEOTIDE SEQUENCE</scope>
    <source>
        <strain evidence="4">PSN293</strain>
    </source>
</reference>
<comment type="similarity">
    <text evidence="1">Belongs to the indoleamine 2,3-dioxygenase family.</text>
</comment>
<comment type="caution">
    <text evidence="4">The sequence shown here is derived from an EMBL/GenBank/DDBJ whole genome shotgun (WGS) entry which is preliminary data.</text>
</comment>
<dbReference type="AlphaFoldDB" id="A0AAN6YBP1"/>
<dbReference type="GO" id="GO:0020037">
    <property type="term" value="F:heme binding"/>
    <property type="evidence" value="ECO:0007669"/>
    <property type="project" value="InterPro"/>
</dbReference>
<dbReference type="GO" id="GO:0033754">
    <property type="term" value="F:indoleamine 2,3-dioxygenase activity"/>
    <property type="evidence" value="ECO:0007669"/>
    <property type="project" value="TreeGrafter"/>
</dbReference>
<dbReference type="GO" id="GO:0005737">
    <property type="term" value="C:cytoplasm"/>
    <property type="evidence" value="ECO:0007669"/>
    <property type="project" value="TreeGrafter"/>
</dbReference>
<dbReference type="EMBL" id="MU858086">
    <property type="protein sequence ID" value="KAK4214925.1"/>
    <property type="molecule type" value="Genomic_DNA"/>
</dbReference>
<dbReference type="Pfam" id="PF01231">
    <property type="entry name" value="IDO"/>
    <property type="match status" value="1"/>
</dbReference>
<sequence>MEQITLSAVLQALMLIGLISNLFGQWLQKHVSISRLLPWKLPKSKDASPSSEESISKPIAESILSTCKDSQHPCAHSLATLLQQDGAGCWPPRTNHAVSSWPAALRPYRQIWDDLSPLIPTPNSSRLLDDDANKRRIGHFRCLMRENLAMRIDIGQVMEVLEDDTPSRLGQDTVNALYCCLAMLRHGYRWAVIPAVKVAQLETALDIPSELGTPWKLLQRRYGLKAESSNLTGTILHNFTNEGEFVFNINAGMPEHLQKCEEHFCRISYSTETLALPIYNEMVQAIVAFDRSDKAATLRHVENIYPQLGHVLRVFYDTMHDGHVPRSLWLSHVQSFQAWGLDRVNAETGEKVRDNGVSGSHLLFFQALDSFLGIDRYLSHTDLLNSIPVRQRAFCEALKKHSPRGRLSSGRAAGVANDGSADLDPMIERGFSKIAERLKVFRAAHKTRVMPYLSVPAPERLPMTAGRSVLKGGGDNLANALEPLRALLVKRHNDTV</sequence>
<protein>
    <recommendedName>
        <fullName evidence="6">Indoleamine 2,3-dioxygenase</fullName>
    </recommendedName>
</protein>